<dbReference type="GeneID" id="96748509"/>
<evidence type="ECO:0000256" key="1">
    <source>
        <dbReference type="ARBA" id="ARBA00023125"/>
    </source>
</evidence>
<evidence type="ECO:0000259" key="5">
    <source>
        <dbReference type="PROSITE" id="PS51755"/>
    </source>
</evidence>
<dbReference type="InterPro" id="IPR039420">
    <property type="entry name" value="WalR-like"/>
</dbReference>
<dbReference type="SUPFAM" id="SSF52172">
    <property type="entry name" value="CheY-like"/>
    <property type="match status" value="1"/>
</dbReference>
<dbReference type="InterPro" id="IPR036388">
    <property type="entry name" value="WH-like_DNA-bd_sf"/>
</dbReference>
<evidence type="ECO:0000256" key="2">
    <source>
        <dbReference type="PROSITE-ProRule" id="PRU00169"/>
    </source>
</evidence>
<organism evidence="6 7">
    <name type="scientific">Streptomyces sparsogenes DSM 40356</name>
    <dbReference type="NCBI Taxonomy" id="1331668"/>
    <lineage>
        <taxon>Bacteria</taxon>
        <taxon>Bacillati</taxon>
        <taxon>Actinomycetota</taxon>
        <taxon>Actinomycetes</taxon>
        <taxon>Kitasatosporales</taxon>
        <taxon>Streptomycetaceae</taxon>
        <taxon>Streptomyces</taxon>
    </lineage>
</organism>
<keyword evidence="1 3" id="KW-0238">DNA-binding</keyword>
<dbReference type="RefSeq" id="WP_065968542.1">
    <property type="nucleotide sequence ID" value="NZ_ASQP01000321.1"/>
</dbReference>
<feature type="domain" description="OmpR/PhoB-type" evidence="5">
    <location>
        <begin position="124"/>
        <end position="219"/>
    </location>
</feature>
<evidence type="ECO:0000259" key="4">
    <source>
        <dbReference type="PROSITE" id="PS50110"/>
    </source>
</evidence>
<gene>
    <name evidence="6" type="ORF">SPAR_23861</name>
</gene>
<name>A0A1R1SEV8_9ACTN</name>
<dbReference type="InterPro" id="IPR011006">
    <property type="entry name" value="CheY-like_superfamily"/>
</dbReference>
<dbReference type="GO" id="GO:0006355">
    <property type="term" value="P:regulation of DNA-templated transcription"/>
    <property type="evidence" value="ECO:0007669"/>
    <property type="project" value="InterPro"/>
</dbReference>
<dbReference type="PROSITE" id="PS50110">
    <property type="entry name" value="RESPONSE_REGULATORY"/>
    <property type="match status" value="1"/>
</dbReference>
<sequence>MKVLVVEDEPLLAKALQICLRRDSMTVDATGDGGSALEMLELNDYDAMVLDRDIPVVHGDEVCRRAVHAYPQVGVLMLTAAGRLDDRVEGLRLGADDYLAKPFEFPELIARLRAISRRTGPRLPTLLRAGDLSLDPFTRQVSRSGVPLSLTNKEFAVLEQLLRAGGGVLSAEELLAKAWDRNADPFTNSPRVVISTLRRKLGHPWPIETIAGAGYRIITEQASCPQKDQDSAR</sequence>
<dbReference type="CDD" id="cd00383">
    <property type="entry name" value="trans_reg_C"/>
    <property type="match status" value="1"/>
</dbReference>
<reference evidence="6 7" key="1">
    <citation type="submission" date="2013-05" db="EMBL/GenBank/DDBJ databases">
        <title>Genome sequence of Streptomyces sparsogenes DSM 40356.</title>
        <authorList>
            <person name="Coyne S."/>
            <person name="Seebeck F.P."/>
        </authorList>
    </citation>
    <scope>NUCLEOTIDE SEQUENCE [LARGE SCALE GENOMIC DNA]</scope>
    <source>
        <strain evidence="6 7">DSM 40356</strain>
    </source>
</reference>
<dbReference type="Pfam" id="PF00486">
    <property type="entry name" value="Trans_reg_C"/>
    <property type="match status" value="1"/>
</dbReference>
<dbReference type="GO" id="GO:0000156">
    <property type="term" value="F:phosphorelay response regulator activity"/>
    <property type="evidence" value="ECO:0007669"/>
    <property type="project" value="TreeGrafter"/>
</dbReference>
<dbReference type="AlphaFoldDB" id="A0A1R1SEV8"/>
<dbReference type="Pfam" id="PF00072">
    <property type="entry name" value="Response_reg"/>
    <property type="match status" value="1"/>
</dbReference>
<dbReference type="InterPro" id="IPR001789">
    <property type="entry name" value="Sig_transdc_resp-reg_receiver"/>
</dbReference>
<dbReference type="EMBL" id="ASQP01000321">
    <property type="protein sequence ID" value="OMI36805.1"/>
    <property type="molecule type" value="Genomic_DNA"/>
</dbReference>
<dbReference type="InterPro" id="IPR001867">
    <property type="entry name" value="OmpR/PhoB-type_DNA-bd"/>
</dbReference>
<evidence type="ECO:0000313" key="7">
    <source>
        <dbReference type="Proteomes" id="UP000186168"/>
    </source>
</evidence>
<feature type="modified residue" description="4-aspartylphosphate" evidence="2">
    <location>
        <position position="51"/>
    </location>
</feature>
<evidence type="ECO:0000313" key="6">
    <source>
        <dbReference type="EMBL" id="OMI36805.1"/>
    </source>
</evidence>
<proteinExistence type="predicted"/>
<accession>A0A1R1SEV8</accession>
<feature type="DNA-binding region" description="OmpR/PhoB-type" evidence="3">
    <location>
        <begin position="124"/>
        <end position="219"/>
    </location>
</feature>
<dbReference type="STRING" id="67365.GCA_001704635_04331"/>
<dbReference type="PANTHER" id="PTHR48111">
    <property type="entry name" value="REGULATOR OF RPOS"/>
    <property type="match status" value="1"/>
</dbReference>
<dbReference type="GO" id="GO:0005829">
    <property type="term" value="C:cytosol"/>
    <property type="evidence" value="ECO:0007669"/>
    <property type="project" value="TreeGrafter"/>
</dbReference>
<dbReference type="GO" id="GO:0000976">
    <property type="term" value="F:transcription cis-regulatory region binding"/>
    <property type="evidence" value="ECO:0007669"/>
    <property type="project" value="TreeGrafter"/>
</dbReference>
<dbReference type="SMART" id="SM00862">
    <property type="entry name" value="Trans_reg_C"/>
    <property type="match status" value="1"/>
</dbReference>
<dbReference type="GO" id="GO:0032993">
    <property type="term" value="C:protein-DNA complex"/>
    <property type="evidence" value="ECO:0007669"/>
    <property type="project" value="TreeGrafter"/>
</dbReference>
<dbReference type="Gene3D" id="1.10.10.10">
    <property type="entry name" value="Winged helix-like DNA-binding domain superfamily/Winged helix DNA-binding domain"/>
    <property type="match status" value="1"/>
</dbReference>
<comment type="caution">
    <text evidence="6">The sequence shown here is derived from an EMBL/GenBank/DDBJ whole genome shotgun (WGS) entry which is preliminary data.</text>
</comment>
<dbReference type="PROSITE" id="PS51755">
    <property type="entry name" value="OMPR_PHOB"/>
    <property type="match status" value="1"/>
</dbReference>
<evidence type="ECO:0000256" key="3">
    <source>
        <dbReference type="PROSITE-ProRule" id="PRU01091"/>
    </source>
</evidence>
<keyword evidence="2" id="KW-0597">Phosphoprotein</keyword>
<dbReference type="Gene3D" id="3.40.50.2300">
    <property type="match status" value="1"/>
</dbReference>
<dbReference type="SMART" id="SM00448">
    <property type="entry name" value="REC"/>
    <property type="match status" value="1"/>
</dbReference>
<dbReference type="PANTHER" id="PTHR48111:SF36">
    <property type="entry name" value="TRANSCRIPTIONAL REGULATORY PROTEIN CUTR"/>
    <property type="match status" value="1"/>
</dbReference>
<dbReference type="Proteomes" id="UP000186168">
    <property type="component" value="Unassembled WGS sequence"/>
</dbReference>
<protein>
    <submittedName>
        <fullName evidence="6">Response regulator receiver</fullName>
    </submittedName>
</protein>
<dbReference type="Gene3D" id="6.10.250.690">
    <property type="match status" value="1"/>
</dbReference>
<feature type="domain" description="Response regulatory" evidence="4">
    <location>
        <begin position="2"/>
        <end position="116"/>
    </location>
</feature>
<keyword evidence="7" id="KW-1185">Reference proteome</keyword>